<accession>A0A1X6MPF1</accession>
<proteinExistence type="predicted"/>
<gene>
    <name evidence="1" type="ORF">POSPLADRAFT_1154409</name>
</gene>
<organism evidence="1 2">
    <name type="scientific">Postia placenta MAD-698-R-SB12</name>
    <dbReference type="NCBI Taxonomy" id="670580"/>
    <lineage>
        <taxon>Eukaryota</taxon>
        <taxon>Fungi</taxon>
        <taxon>Dikarya</taxon>
        <taxon>Basidiomycota</taxon>
        <taxon>Agaricomycotina</taxon>
        <taxon>Agaricomycetes</taxon>
        <taxon>Polyporales</taxon>
        <taxon>Adustoporiaceae</taxon>
        <taxon>Rhodonia</taxon>
    </lineage>
</organism>
<dbReference type="OrthoDB" id="10284776at2759"/>
<reference evidence="1 2" key="1">
    <citation type="submission" date="2017-04" db="EMBL/GenBank/DDBJ databases">
        <title>Genome Sequence of the Model Brown-Rot Fungus Postia placenta SB12.</title>
        <authorList>
            <consortium name="DOE Joint Genome Institute"/>
            <person name="Gaskell J."/>
            <person name="Kersten P."/>
            <person name="Larrondo L.F."/>
            <person name="Canessa P."/>
            <person name="Martinez D."/>
            <person name="Hibbett D."/>
            <person name="Schmoll M."/>
            <person name="Kubicek C.P."/>
            <person name="Martinez A.T."/>
            <person name="Yadav J."/>
            <person name="Master E."/>
            <person name="Magnuson J.K."/>
            <person name="James T."/>
            <person name="Yaver D."/>
            <person name="Berka R."/>
            <person name="Labutti K."/>
            <person name="Lipzen A."/>
            <person name="Aerts A."/>
            <person name="Barry K."/>
            <person name="Henrissat B."/>
            <person name="Blanchette R."/>
            <person name="Grigoriev I."/>
            <person name="Cullen D."/>
        </authorList>
    </citation>
    <scope>NUCLEOTIDE SEQUENCE [LARGE SCALE GENOMIC DNA]</scope>
    <source>
        <strain evidence="1 2">MAD-698-R-SB12</strain>
    </source>
</reference>
<name>A0A1X6MPF1_9APHY</name>
<dbReference type="RefSeq" id="XP_024335091.1">
    <property type="nucleotide sequence ID" value="XM_024486846.1"/>
</dbReference>
<dbReference type="EMBL" id="KZ110605">
    <property type="protein sequence ID" value="OSX58297.1"/>
    <property type="molecule type" value="Genomic_DNA"/>
</dbReference>
<evidence type="ECO:0000313" key="2">
    <source>
        <dbReference type="Proteomes" id="UP000194127"/>
    </source>
</evidence>
<feature type="non-terminal residue" evidence="1">
    <location>
        <position position="1"/>
    </location>
</feature>
<sequence length="141" mass="15396">AARRSLFQLITEALCSGLPEDTGGDEKSGLPVGDALPCSGSIHSLLKAYTRPNSEPKLSEVLRVSLCGSFHSCEQGYRTIPFAKQVPTLKLERLSSSRSENKENALCEHMCTSVAKIIRILNCRPHAHFGLILQSRGDMTL</sequence>
<evidence type="ECO:0000313" key="1">
    <source>
        <dbReference type="EMBL" id="OSX58297.1"/>
    </source>
</evidence>
<dbReference type="Proteomes" id="UP000194127">
    <property type="component" value="Unassembled WGS sequence"/>
</dbReference>
<dbReference type="AlphaFoldDB" id="A0A1X6MPF1"/>
<keyword evidence="2" id="KW-1185">Reference proteome</keyword>
<protein>
    <submittedName>
        <fullName evidence="1">Uncharacterized protein</fullName>
    </submittedName>
</protein>
<dbReference type="GeneID" id="36331795"/>